<evidence type="ECO:0000313" key="2">
    <source>
        <dbReference type="Proteomes" id="UP001055025"/>
    </source>
</evidence>
<evidence type="ECO:0000313" key="1">
    <source>
        <dbReference type="EMBL" id="GJM55726.1"/>
    </source>
</evidence>
<protein>
    <submittedName>
        <fullName evidence="1">Uncharacterized protein</fullName>
    </submittedName>
</protein>
<dbReference type="EMBL" id="BQKC01000001">
    <property type="protein sequence ID" value="GJM55726.1"/>
    <property type="molecule type" value="Genomic_DNA"/>
</dbReference>
<comment type="caution">
    <text evidence="1">The sequence shown here is derived from an EMBL/GenBank/DDBJ whole genome shotgun (WGS) entry which is preliminary data.</text>
</comment>
<organism evidence="1 2">
    <name type="scientific">Granulimonas faecalis</name>
    <dbReference type="NCBI Taxonomy" id="2894155"/>
    <lineage>
        <taxon>Bacteria</taxon>
        <taxon>Bacillati</taxon>
        <taxon>Actinomycetota</taxon>
        <taxon>Coriobacteriia</taxon>
        <taxon>Coriobacteriales</taxon>
        <taxon>Kribbibacteriaceae</taxon>
        <taxon>Granulimonas</taxon>
    </lineage>
</organism>
<dbReference type="AlphaFoldDB" id="A0AAV5B4V8"/>
<sequence>MRALRRVESALNRAVYAKRCLGRRPETTVSELYLLSDVIERSVTCEAAGIDTGAAGYGDRGEWEVRRALALGIRSLRLPYRLECRFRLNLEAGVAALSFGTVEPDVVAPREWCGDGGTRRTTRARRELRAARLACREAMVLAAMALSTSPRLHEAWVQAADVDGRPLVS</sequence>
<name>A0AAV5B4V8_9ACTN</name>
<reference evidence="1" key="1">
    <citation type="journal article" date="2022" name="Int. J. Syst. Evol. Microbiol.">
        <title>Granulimonas faecalis gen. nov., sp. nov., and Leptogranulimonas caecicola gen. nov., sp. nov., novel lactate-producing Atopobiaceae bacteria isolated from mouse intestines, and an emended description of the family Atopobiaceae.</title>
        <authorList>
            <person name="Morinaga K."/>
            <person name="Kusada H."/>
            <person name="Sakamoto S."/>
            <person name="Murakami T."/>
            <person name="Toyoda A."/>
            <person name="Mori H."/>
            <person name="Meng X.Y."/>
            <person name="Takashino M."/>
            <person name="Murotomi K."/>
            <person name="Tamaki H."/>
        </authorList>
    </citation>
    <scope>NUCLEOTIDE SEQUENCE</scope>
    <source>
        <strain evidence="1">OPF53</strain>
    </source>
</reference>
<gene>
    <name evidence="1" type="ORF">ATOP_13810</name>
</gene>
<dbReference type="Proteomes" id="UP001055025">
    <property type="component" value="Unassembled WGS sequence"/>
</dbReference>
<accession>A0AAV5B4V8</accession>
<proteinExistence type="predicted"/>
<keyword evidence="2" id="KW-1185">Reference proteome</keyword>
<dbReference type="RefSeq" id="WP_265590903.1">
    <property type="nucleotide sequence ID" value="NZ_BQKC01000001.1"/>
</dbReference>